<feature type="domain" description="Fe/B12 periplasmic-binding" evidence="3">
    <location>
        <begin position="710"/>
        <end position="961"/>
    </location>
</feature>
<feature type="signal peptide" evidence="2">
    <location>
        <begin position="1"/>
        <end position="25"/>
    </location>
</feature>
<dbReference type="AlphaFoldDB" id="A0A1W2DSV1"/>
<dbReference type="Gene3D" id="3.40.50.1980">
    <property type="entry name" value="Nitrogenase molybdenum iron protein domain"/>
    <property type="match status" value="4"/>
</dbReference>
<dbReference type="STRING" id="1121400.SAMN02746065_12032"/>
<evidence type="ECO:0000256" key="2">
    <source>
        <dbReference type="SAM" id="SignalP"/>
    </source>
</evidence>
<dbReference type="InterPro" id="IPR054828">
    <property type="entry name" value="Vit_B12_bind_prot"/>
</dbReference>
<gene>
    <name evidence="4" type="ORF">SAMN02746065_12032</name>
</gene>
<dbReference type="Pfam" id="PF01955">
    <property type="entry name" value="CbiZ"/>
    <property type="match status" value="1"/>
</dbReference>
<sequence length="965" mass="106095">MKKKLSMAMTKAMAIIFIMGTTAVADVDITDTRGREIHFDAPPVRAVSIVPSTTEVICNLGAADALAGVTYHSALPRQKNDKPIVGGFSSPDIQKIADLNPDVVFISSFQQKIIDQLDAMKLKTVCLDITSYDQGMKNIEILANIFNKPQKGKELLNDIEDDIAVIAAKLNKLNPNERKRVVRLMGRDKIMTPTANAFLNQLVIRAGGIPMAPKGDGMVTEISLEQWQKFNPQFIFGCGDDKKAAEKYFNQDGWKDVDAVKNHNIHYFPCELTCRISSYTGYFIQWLASSIYNEEFFQPDNQVFPDEILITEPIPIPLKPVKKSQRITSRLADFKQKTLVIDLNTPQTVLSTLEGFKTGITTVVNHYLPPPAWNMAHTTDMAKVTKRILTTVKRDPATSALLMTGANMDHLTVTRKNHKALSVTAVVTAGVCSNAQRASRSTGFYYDPGTINIIVMTNRKLSPRAMSRAIICATEGKSAAMADLDIRSSDDPLNLQATGTGTDNIIVVQGEGAPIDGAGGHTKLGELIAGAVYDGVKKAVFLQNGITDHRNVFQRLEERHISLHTLAKSSDCQCSKTKDSTMASELERLLLMPQYAGVVEQAFALCDAMERGQIKNLSAFSSLAVNLARKISKAPVDVLTDFASTRSLPEPLKLTFNALMTGITTLHDLSPDLDEKEIKSKDQAMITNDISSADTGAAMENSSTEPMPRRIISLGPVLTKTIYLLGAGDRLLADTTYCDDPPNMAPKEKIGSLIQVNVEKIISLKPDLVLASQFTKEKQIRVLEQFDIKVVPFKNPKTFEEICANTRRLGKLINVSDKAEQIIKKARAEVTKVQNTIAALPPKKVFIQIGIKPLHTANEETFVHEFIRLSGGINIAAHENSGVYSREKVVKQNPDIILISTMGSSKSAGITEKQQWMKFDTMAAVQHNAIHLLDSEIICSPTPLIFVKGVKEIARLLHPSLDFKG</sequence>
<dbReference type="InterPro" id="IPR002491">
    <property type="entry name" value="ABC_transptr_periplasmic_BD"/>
</dbReference>
<evidence type="ECO:0000256" key="1">
    <source>
        <dbReference type="ARBA" id="ARBA00022729"/>
    </source>
</evidence>
<evidence type="ECO:0000313" key="5">
    <source>
        <dbReference type="Proteomes" id="UP000192418"/>
    </source>
</evidence>
<evidence type="ECO:0000313" key="4">
    <source>
        <dbReference type="EMBL" id="SMD00530.1"/>
    </source>
</evidence>
<dbReference type="InterPro" id="IPR050902">
    <property type="entry name" value="ABC_Transporter_SBP"/>
</dbReference>
<dbReference type="CDD" id="cd01143">
    <property type="entry name" value="YvrC"/>
    <property type="match status" value="1"/>
</dbReference>
<dbReference type="InterPro" id="IPR002808">
    <property type="entry name" value="AdoCbi_amidolase"/>
</dbReference>
<dbReference type="RefSeq" id="WP_170923874.1">
    <property type="nucleotide sequence ID" value="NZ_FWXY01000020.1"/>
</dbReference>
<protein>
    <submittedName>
        <fullName evidence="4">ABC-type Fe3+-hydroxamate transport system, substrate-binding protein</fullName>
    </submittedName>
</protein>
<dbReference type="PANTHER" id="PTHR30535:SF34">
    <property type="entry name" value="MOLYBDATE-BINDING PROTEIN MOLA"/>
    <property type="match status" value="1"/>
</dbReference>
<dbReference type="PROSITE" id="PS50983">
    <property type="entry name" value="FE_B12_PBP"/>
    <property type="match status" value="2"/>
</dbReference>
<proteinExistence type="predicted"/>
<keyword evidence="5" id="KW-1185">Reference proteome</keyword>
<keyword evidence="1 2" id="KW-0732">Signal</keyword>
<accession>A0A1W2DSV1</accession>
<dbReference type="GO" id="GO:0071281">
    <property type="term" value="P:cellular response to iron ion"/>
    <property type="evidence" value="ECO:0007669"/>
    <property type="project" value="TreeGrafter"/>
</dbReference>
<dbReference type="Proteomes" id="UP000192418">
    <property type="component" value="Unassembled WGS sequence"/>
</dbReference>
<evidence type="ECO:0000259" key="3">
    <source>
        <dbReference type="PROSITE" id="PS50983"/>
    </source>
</evidence>
<dbReference type="PANTHER" id="PTHR30535">
    <property type="entry name" value="VITAMIN B12-BINDING PROTEIN"/>
    <property type="match status" value="1"/>
</dbReference>
<dbReference type="NCBIfam" id="NF038402">
    <property type="entry name" value="TroA_like"/>
    <property type="match status" value="2"/>
</dbReference>
<dbReference type="Pfam" id="PF01497">
    <property type="entry name" value="Peripla_BP_2"/>
    <property type="match status" value="2"/>
</dbReference>
<name>A0A1W2DSV1_9BACT</name>
<reference evidence="4 5" key="1">
    <citation type="submission" date="2017-04" db="EMBL/GenBank/DDBJ databases">
        <authorList>
            <person name="Afonso C.L."/>
            <person name="Miller P.J."/>
            <person name="Scott M.A."/>
            <person name="Spackman E."/>
            <person name="Goraichik I."/>
            <person name="Dimitrov K.M."/>
            <person name="Suarez D.L."/>
            <person name="Swayne D.E."/>
        </authorList>
    </citation>
    <scope>NUCLEOTIDE SEQUENCE [LARGE SCALE GENOMIC DNA]</scope>
    <source>
        <strain evidence="4 5">DSM 3385</strain>
    </source>
</reference>
<dbReference type="SUPFAM" id="SSF53807">
    <property type="entry name" value="Helical backbone' metal receptor"/>
    <property type="match status" value="2"/>
</dbReference>
<dbReference type="EMBL" id="FWXY01000020">
    <property type="protein sequence ID" value="SMD00530.1"/>
    <property type="molecule type" value="Genomic_DNA"/>
</dbReference>
<feature type="domain" description="Fe/B12 periplasmic-binding" evidence="3">
    <location>
        <begin position="45"/>
        <end position="295"/>
    </location>
</feature>
<feature type="chain" id="PRO_5012280659" evidence="2">
    <location>
        <begin position="26"/>
        <end position="965"/>
    </location>
</feature>
<organism evidence="4 5">
    <name type="scientific">Desulfocicer vacuolatum DSM 3385</name>
    <dbReference type="NCBI Taxonomy" id="1121400"/>
    <lineage>
        <taxon>Bacteria</taxon>
        <taxon>Pseudomonadati</taxon>
        <taxon>Thermodesulfobacteriota</taxon>
        <taxon>Desulfobacteria</taxon>
        <taxon>Desulfobacterales</taxon>
        <taxon>Desulfobacteraceae</taxon>
        <taxon>Desulfocicer</taxon>
    </lineage>
</organism>